<dbReference type="EMBL" id="UINC01017441">
    <property type="protein sequence ID" value="SVA72305.1"/>
    <property type="molecule type" value="Genomic_DNA"/>
</dbReference>
<feature type="transmembrane region" description="Helical" evidence="1">
    <location>
        <begin position="195"/>
        <end position="212"/>
    </location>
</feature>
<organism evidence="3">
    <name type="scientific">marine metagenome</name>
    <dbReference type="NCBI Taxonomy" id="408172"/>
    <lineage>
        <taxon>unclassified sequences</taxon>
        <taxon>metagenomes</taxon>
        <taxon>ecological metagenomes</taxon>
    </lineage>
</organism>
<dbReference type="AlphaFoldDB" id="A0A381Y5P6"/>
<dbReference type="InterPro" id="IPR003675">
    <property type="entry name" value="Rce1/LyrA-like_dom"/>
</dbReference>
<evidence type="ECO:0000256" key="1">
    <source>
        <dbReference type="SAM" id="Phobius"/>
    </source>
</evidence>
<feature type="transmembrane region" description="Helical" evidence="1">
    <location>
        <begin position="51"/>
        <end position="69"/>
    </location>
</feature>
<evidence type="ECO:0000313" key="3">
    <source>
        <dbReference type="EMBL" id="SVA72305.1"/>
    </source>
</evidence>
<feature type="transmembrane region" description="Helical" evidence="1">
    <location>
        <begin position="120"/>
        <end position="137"/>
    </location>
</feature>
<name>A0A381Y5P6_9ZZZZ</name>
<accession>A0A381Y5P6</accession>
<keyword evidence="1" id="KW-0472">Membrane</keyword>
<dbReference type="Pfam" id="PF02517">
    <property type="entry name" value="Rce1-like"/>
    <property type="match status" value="1"/>
</dbReference>
<evidence type="ECO:0000259" key="2">
    <source>
        <dbReference type="Pfam" id="PF02517"/>
    </source>
</evidence>
<feature type="transmembrane region" description="Helical" evidence="1">
    <location>
        <begin position="219"/>
        <end position="237"/>
    </location>
</feature>
<keyword evidence="1" id="KW-1133">Transmembrane helix</keyword>
<feature type="domain" description="CAAX prenyl protease 2/Lysostaphin resistance protein A-like" evidence="2">
    <location>
        <begin position="122"/>
        <end position="230"/>
    </location>
</feature>
<proteinExistence type="predicted"/>
<protein>
    <recommendedName>
        <fullName evidence="2">CAAX prenyl protease 2/Lysostaphin resistance protein A-like domain-containing protein</fullName>
    </recommendedName>
</protein>
<feature type="transmembrane region" description="Helical" evidence="1">
    <location>
        <begin position="21"/>
        <end position="39"/>
    </location>
</feature>
<dbReference type="GO" id="GO:0080120">
    <property type="term" value="P:CAAX-box protein maturation"/>
    <property type="evidence" value="ECO:0007669"/>
    <property type="project" value="UniProtKB-ARBA"/>
</dbReference>
<dbReference type="GO" id="GO:0004175">
    <property type="term" value="F:endopeptidase activity"/>
    <property type="evidence" value="ECO:0007669"/>
    <property type="project" value="UniProtKB-ARBA"/>
</dbReference>
<keyword evidence="1" id="KW-0812">Transmembrane</keyword>
<sequence length="240" mass="28147">MYLYIPALLLWYDRQNDQKMNWMNLISILVVWFFIELGLVPNVSIPQEGGISFFLLIALNSIVYSFLIIRRLDTMGYRLQPNRDDWKYSCIYLGLFISFFAIPIGFLTDFIHQTTEWLPLWQFPIILLGIFLFTGLPEELLFRGLIHNLLATRFKNKSPFLILFFSSIIFGFAHINNNDPPFIYIHMFGNEFPVPWAYIILSSIAGWFYGLAYIRTGSILAPAILHAMVDGWWVYFFNPN</sequence>
<feature type="transmembrane region" description="Helical" evidence="1">
    <location>
        <begin position="90"/>
        <end position="108"/>
    </location>
</feature>
<reference evidence="3" key="1">
    <citation type="submission" date="2018-05" db="EMBL/GenBank/DDBJ databases">
        <authorList>
            <person name="Lanie J.A."/>
            <person name="Ng W.-L."/>
            <person name="Kazmierczak K.M."/>
            <person name="Andrzejewski T.M."/>
            <person name="Davidsen T.M."/>
            <person name="Wayne K.J."/>
            <person name="Tettelin H."/>
            <person name="Glass J.I."/>
            <person name="Rusch D."/>
            <person name="Podicherti R."/>
            <person name="Tsui H.-C.T."/>
            <person name="Winkler M.E."/>
        </authorList>
    </citation>
    <scope>NUCLEOTIDE SEQUENCE</scope>
</reference>
<feature type="transmembrane region" description="Helical" evidence="1">
    <location>
        <begin position="158"/>
        <end position="175"/>
    </location>
</feature>
<gene>
    <name evidence="3" type="ORF">METZ01_LOCUS125159</name>
</gene>